<keyword evidence="5" id="KW-0540">Nuclease</keyword>
<keyword evidence="1" id="KW-0805">Transcription regulation</keyword>
<dbReference type="Gene3D" id="3.90.75.20">
    <property type="match status" value="1"/>
</dbReference>
<sequence length="182" mass="20493">MANGFQGRCAPKPLPAAEILSSYFSYDPLTGIIVWKPQAGKNQRWNTQFAGQEAGCIAPNGYKQIRLNGEGLRYHRVAWALLHRDCPTDVWIDHANGDPLDNRASNLRLASRSENARNAKRRDGCRLPRGVKRHHRGVKFEAQIRTSPGKRIFLGLFDTPDAAHIAYRAAAIKYHGEFARFD</sequence>
<evidence type="ECO:0000259" key="4">
    <source>
        <dbReference type="PROSITE" id="PS51032"/>
    </source>
</evidence>
<dbReference type="EMBL" id="JAAMRR010001565">
    <property type="protein sequence ID" value="NGX99382.1"/>
    <property type="molecule type" value="Genomic_DNA"/>
</dbReference>
<gene>
    <name evidence="5" type="ORF">G4V63_30555</name>
</gene>
<dbReference type="GO" id="GO:0003677">
    <property type="term" value="F:DNA binding"/>
    <property type="evidence" value="ECO:0007669"/>
    <property type="project" value="UniProtKB-KW"/>
</dbReference>
<proteinExistence type="predicted"/>
<evidence type="ECO:0000256" key="1">
    <source>
        <dbReference type="ARBA" id="ARBA00023015"/>
    </source>
</evidence>
<keyword evidence="2" id="KW-0238">DNA-binding</keyword>
<evidence type="ECO:0000313" key="5">
    <source>
        <dbReference type="EMBL" id="NGX99382.1"/>
    </source>
</evidence>
<feature type="domain" description="AP2/ERF" evidence="4">
    <location>
        <begin position="127"/>
        <end position="182"/>
    </location>
</feature>
<dbReference type="Gene3D" id="3.30.730.10">
    <property type="entry name" value="AP2/ERF domain"/>
    <property type="match status" value="1"/>
</dbReference>
<dbReference type="SUPFAM" id="SSF54060">
    <property type="entry name" value="His-Me finger endonucleases"/>
    <property type="match status" value="1"/>
</dbReference>
<dbReference type="InterPro" id="IPR003615">
    <property type="entry name" value="HNH_nuc"/>
</dbReference>
<dbReference type="InterPro" id="IPR036955">
    <property type="entry name" value="AP2/ERF_dom_sf"/>
</dbReference>
<evidence type="ECO:0000256" key="2">
    <source>
        <dbReference type="ARBA" id="ARBA00023125"/>
    </source>
</evidence>
<reference evidence="5" key="1">
    <citation type="submission" date="2020-02" db="EMBL/GenBank/DDBJ databases">
        <title>Draft genome sequence of Candidatus Afipia apatlaquensis IBT-C3, a potential strain for decolorization of textile dyes.</title>
        <authorList>
            <person name="Sanchez-Reyes A."/>
            <person name="Breton-Deval L."/>
            <person name="Mangelson H."/>
            <person name="Sanchez-Flores A."/>
        </authorList>
    </citation>
    <scope>NUCLEOTIDE SEQUENCE [LARGE SCALE GENOMIC DNA]</scope>
    <source>
        <strain evidence="5">IBT-C3</strain>
    </source>
</reference>
<dbReference type="Proteomes" id="UP000480266">
    <property type="component" value="Unassembled WGS sequence"/>
</dbReference>
<evidence type="ECO:0000256" key="3">
    <source>
        <dbReference type="ARBA" id="ARBA00023163"/>
    </source>
</evidence>
<keyword evidence="5" id="KW-0378">Hydrolase</keyword>
<dbReference type="Pfam" id="PF13392">
    <property type="entry name" value="HNH_3"/>
    <property type="match status" value="1"/>
</dbReference>
<dbReference type="AlphaFoldDB" id="A0A7C9RKT6"/>
<organism evidence="5 6">
    <name type="scientific">Candidatus Afipia apatlaquensis</name>
    <dbReference type="NCBI Taxonomy" id="2712852"/>
    <lineage>
        <taxon>Bacteria</taxon>
        <taxon>Pseudomonadati</taxon>
        <taxon>Pseudomonadota</taxon>
        <taxon>Alphaproteobacteria</taxon>
        <taxon>Hyphomicrobiales</taxon>
        <taxon>Nitrobacteraceae</taxon>
        <taxon>Afipia</taxon>
    </lineage>
</organism>
<dbReference type="GO" id="GO:0003700">
    <property type="term" value="F:DNA-binding transcription factor activity"/>
    <property type="evidence" value="ECO:0007669"/>
    <property type="project" value="InterPro"/>
</dbReference>
<keyword evidence="5" id="KW-0255">Endonuclease</keyword>
<keyword evidence="3" id="KW-0804">Transcription</keyword>
<dbReference type="InterPro" id="IPR044925">
    <property type="entry name" value="His-Me_finger_sf"/>
</dbReference>
<dbReference type="InterPro" id="IPR016177">
    <property type="entry name" value="DNA-bd_dom_sf"/>
</dbReference>
<comment type="caution">
    <text evidence="5">The sequence shown here is derived from an EMBL/GenBank/DDBJ whole genome shotgun (WGS) entry which is preliminary data.</text>
</comment>
<keyword evidence="6" id="KW-1185">Reference proteome</keyword>
<dbReference type="SMART" id="SM00380">
    <property type="entry name" value="AP2"/>
    <property type="match status" value="1"/>
</dbReference>
<dbReference type="InterPro" id="IPR001471">
    <property type="entry name" value="AP2/ERF_dom"/>
</dbReference>
<dbReference type="PROSITE" id="PS51032">
    <property type="entry name" value="AP2_ERF"/>
    <property type="match status" value="1"/>
</dbReference>
<accession>A0A7C9RKT6</accession>
<dbReference type="SUPFAM" id="SSF54171">
    <property type="entry name" value="DNA-binding domain"/>
    <property type="match status" value="1"/>
</dbReference>
<protein>
    <submittedName>
        <fullName evidence="5">HNH endonuclease</fullName>
    </submittedName>
</protein>
<evidence type="ECO:0000313" key="6">
    <source>
        <dbReference type="Proteomes" id="UP000480266"/>
    </source>
</evidence>
<dbReference type="GO" id="GO:0004519">
    <property type="term" value="F:endonuclease activity"/>
    <property type="evidence" value="ECO:0007669"/>
    <property type="project" value="UniProtKB-KW"/>
</dbReference>
<name>A0A7C9RKT6_9BRAD</name>